<reference evidence="1" key="1">
    <citation type="submission" date="2014-05" db="EMBL/GenBank/DDBJ databases">
        <authorList>
            <person name="Chronopoulou M."/>
        </authorList>
    </citation>
    <scope>NUCLEOTIDE SEQUENCE</scope>
    <source>
        <tissue evidence="1">Whole organism</tissue>
    </source>
</reference>
<proteinExistence type="predicted"/>
<name>A0A0K2V548_LEPSM</name>
<dbReference type="AlphaFoldDB" id="A0A0K2V548"/>
<accession>A0A0K2V548</accession>
<protein>
    <submittedName>
        <fullName evidence="1">Uncharacterized protein</fullName>
    </submittedName>
</protein>
<sequence>YIYFEPFPLEIESYSIMLLDNNKYCFKGKLMNLIMKQFLESFLEIIPLFRDGM</sequence>
<dbReference type="EMBL" id="HACA01028064">
    <property type="protein sequence ID" value="CDW45425.1"/>
    <property type="molecule type" value="Transcribed_RNA"/>
</dbReference>
<organism evidence="1">
    <name type="scientific">Lepeophtheirus salmonis</name>
    <name type="common">Salmon louse</name>
    <name type="synonym">Caligus salmonis</name>
    <dbReference type="NCBI Taxonomy" id="72036"/>
    <lineage>
        <taxon>Eukaryota</taxon>
        <taxon>Metazoa</taxon>
        <taxon>Ecdysozoa</taxon>
        <taxon>Arthropoda</taxon>
        <taxon>Crustacea</taxon>
        <taxon>Multicrustacea</taxon>
        <taxon>Hexanauplia</taxon>
        <taxon>Copepoda</taxon>
        <taxon>Siphonostomatoida</taxon>
        <taxon>Caligidae</taxon>
        <taxon>Lepeophtheirus</taxon>
    </lineage>
</organism>
<evidence type="ECO:0000313" key="1">
    <source>
        <dbReference type="EMBL" id="CDW45425.1"/>
    </source>
</evidence>
<feature type="non-terminal residue" evidence="1">
    <location>
        <position position="1"/>
    </location>
</feature>